<accession>A0A5N0TF26</accession>
<protein>
    <submittedName>
        <fullName evidence="2">Uncharacterized protein</fullName>
    </submittedName>
</protein>
<evidence type="ECO:0000256" key="1">
    <source>
        <dbReference type="SAM" id="Phobius"/>
    </source>
</evidence>
<feature type="transmembrane region" description="Helical" evidence="1">
    <location>
        <begin position="103"/>
        <end position="123"/>
    </location>
</feature>
<evidence type="ECO:0000313" key="3">
    <source>
        <dbReference type="Proteomes" id="UP000325372"/>
    </source>
</evidence>
<feature type="transmembrane region" description="Helical" evidence="1">
    <location>
        <begin position="73"/>
        <end position="91"/>
    </location>
</feature>
<keyword evidence="1" id="KW-0472">Membrane</keyword>
<keyword evidence="1" id="KW-1133">Transmembrane helix</keyword>
<proteinExistence type="predicted"/>
<gene>
    <name evidence="2" type="ORF">F3N42_06680</name>
</gene>
<sequence length="132" mass="14157">MSANPNVVDAGSRLLALALWLVAFLGLFAAGSYYLAGHVKSELDGWVQPALLMLVLTGIHVALAVGVARQRPWVRWLVFVSMAMMALSVILDASRQQVLDLVAALWLLLAVVANLAVLAWLRFGGGRRAPAP</sequence>
<organism evidence="2 3">
    <name type="scientific">Marinihelvus fidelis</name>
    <dbReference type="NCBI Taxonomy" id="2613842"/>
    <lineage>
        <taxon>Bacteria</taxon>
        <taxon>Pseudomonadati</taxon>
        <taxon>Pseudomonadota</taxon>
        <taxon>Gammaproteobacteria</taxon>
        <taxon>Chromatiales</taxon>
        <taxon>Wenzhouxiangellaceae</taxon>
        <taxon>Marinihelvus</taxon>
    </lineage>
</organism>
<keyword evidence="1" id="KW-0812">Transmembrane</keyword>
<dbReference type="RefSeq" id="WP_150863649.1">
    <property type="nucleotide sequence ID" value="NZ_VYXP01000004.1"/>
</dbReference>
<keyword evidence="3" id="KW-1185">Reference proteome</keyword>
<evidence type="ECO:0000313" key="2">
    <source>
        <dbReference type="EMBL" id="KAA9131859.1"/>
    </source>
</evidence>
<comment type="caution">
    <text evidence="2">The sequence shown here is derived from an EMBL/GenBank/DDBJ whole genome shotgun (WGS) entry which is preliminary data.</text>
</comment>
<feature type="transmembrane region" description="Helical" evidence="1">
    <location>
        <begin position="46"/>
        <end position="66"/>
    </location>
</feature>
<dbReference type="AlphaFoldDB" id="A0A5N0TF26"/>
<dbReference type="Proteomes" id="UP000325372">
    <property type="component" value="Unassembled WGS sequence"/>
</dbReference>
<dbReference type="EMBL" id="VYXP01000004">
    <property type="protein sequence ID" value="KAA9131859.1"/>
    <property type="molecule type" value="Genomic_DNA"/>
</dbReference>
<reference evidence="2 3" key="1">
    <citation type="submission" date="2019-09" db="EMBL/GenBank/DDBJ databases">
        <title>Wenzhouxiangella sp. Genome sequencing and assembly.</title>
        <authorList>
            <person name="Zhang R."/>
        </authorList>
    </citation>
    <scope>NUCLEOTIDE SEQUENCE [LARGE SCALE GENOMIC DNA]</scope>
    <source>
        <strain evidence="2 3">W260</strain>
    </source>
</reference>
<name>A0A5N0TF26_9GAMM</name>